<evidence type="ECO:0000313" key="2">
    <source>
        <dbReference type="Proteomes" id="UP001139103"/>
    </source>
</evidence>
<proteinExistence type="predicted"/>
<keyword evidence="1" id="KW-0378">Hydrolase</keyword>
<dbReference type="Proteomes" id="UP001139103">
    <property type="component" value="Unassembled WGS sequence"/>
</dbReference>
<accession>A0A9X1ML14</accession>
<evidence type="ECO:0000313" key="1">
    <source>
        <dbReference type="EMBL" id="MCC9627469.1"/>
    </source>
</evidence>
<keyword evidence="1" id="KW-0645">Protease</keyword>
<gene>
    <name evidence="1" type="ORF">LOC68_03595</name>
</gene>
<keyword evidence="2" id="KW-1185">Reference proteome</keyword>
<dbReference type="AlphaFoldDB" id="A0A9X1ML14"/>
<dbReference type="EMBL" id="JAJKFT010000002">
    <property type="protein sequence ID" value="MCC9627469.1"/>
    <property type="molecule type" value="Genomic_DNA"/>
</dbReference>
<comment type="caution">
    <text evidence="1">The sequence shown here is derived from an EMBL/GenBank/DDBJ whole genome shotgun (WGS) entry which is preliminary data.</text>
</comment>
<dbReference type="GO" id="GO:0004180">
    <property type="term" value="F:carboxypeptidase activity"/>
    <property type="evidence" value="ECO:0007669"/>
    <property type="project" value="UniProtKB-KW"/>
</dbReference>
<dbReference type="InterPro" id="IPR008969">
    <property type="entry name" value="CarboxyPept-like_regulatory"/>
</dbReference>
<sequence length="139" mass="14762">MNTYLRCLWIAGLLAVVGCEPNTGGFDYAPVSGTVTVNGRPLEGATVAFAPQGESLNTGRPSLAQTDADGHFQLQTVNGIDGAVIGRHLVAITTKRLDPETQDVVARETIPVRYNAQSELSFDVPKEGSTSANFDLTLK</sequence>
<dbReference type="Gene3D" id="2.60.40.1120">
    <property type="entry name" value="Carboxypeptidase-like, regulatory domain"/>
    <property type="match status" value="1"/>
</dbReference>
<name>A0A9X1ML14_9BACT</name>
<reference evidence="1" key="1">
    <citation type="submission" date="2021-11" db="EMBL/GenBank/DDBJ databases">
        <title>Genome sequence.</title>
        <authorList>
            <person name="Sun Q."/>
        </authorList>
    </citation>
    <scope>NUCLEOTIDE SEQUENCE</scope>
    <source>
        <strain evidence="1">JC732</strain>
    </source>
</reference>
<protein>
    <submittedName>
        <fullName evidence="1">Carboxypeptidase-like regulatory domain-containing protein</fullName>
    </submittedName>
</protein>
<keyword evidence="1" id="KW-0121">Carboxypeptidase</keyword>
<dbReference type="PROSITE" id="PS51257">
    <property type="entry name" value="PROKAR_LIPOPROTEIN"/>
    <property type="match status" value="1"/>
</dbReference>
<dbReference type="SUPFAM" id="SSF49464">
    <property type="entry name" value="Carboxypeptidase regulatory domain-like"/>
    <property type="match status" value="1"/>
</dbReference>
<dbReference type="RefSeq" id="WP_230215857.1">
    <property type="nucleotide sequence ID" value="NZ_JAJKFT010000002.1"/>
</dbReference>
<organism evidence="1 2">
    <name type="scientific">Blastopirellula sediminis</name>
    <dbReference type="NCBI Taxonomy" id="2894196"/>
    <lineage>
        <taxon>Bacteria</taxon>
        <taxon>Pseudomonadati</taxon>
        <taxon>Planctomycetota</taxon>
        <taxon>Planctomycetia</taxon>
        <taxon>Pirellulales</taxon>
        <taxon>Pirellulaceae</taxon>
        <taxon>Blastopirellula</taxon>
    </lineage>
</organism>